<dbReference type="PANTHER" id="PTHR11261:SF3">
    <property type="entry name" value="RETINOL-BINDING PROTEIN 3"/>
    <property type="match status" value="1"/>
</dbReference>
<accession>A0A1W6MHF6</accession>
<dbReference type="GO" id="GO:0008236">
    <property type="term" value="F:serine-type peptidase activity"/>
    <property type="evidence" value="ECO:0007669"/>
    <property type="project" value="InterPro"/>
</dbReference>
<dbReference type="EMBL" id="CP019344">
    <property type="protein sequence ID" value="ARN77028.1"/>
    <property type="molecule type" value="Genomic_DNA"/>
</dbReference>
<dbReference type="OrthoDB" id="9815657at2"/>
<evidence type="ECO:0000313" key="4">
    <source>
        <dbReference type="Proteomes" id="UP000193431"/>
    </source>
</evidence>
<keyword evidence="1" id="KW-0732">Signal</keyword>
<dbReference type="STRING" id="331648.BST97_02880"/>
<reference evidence="3 4" key="1">
    <citation type="submission" date="2016-11" db="EMBL/GenBank/DDBJ databases">
        <title>Trade-off between light-utilization and light-protection in marine flavobacteria.</title>
        <authorList>
            <person name="Kumagai Y."/>
        </authorList>
    </citation>
    <scope>NUCLEOTIDE SEQUENCE [LARGE SCALE GENOMIC DNA]</scope>
    <source>
        <strain evidence="3 4">JCM 13191</strain>
    </source>
</reference>
<dbReference type="Pfam" id="PF03572">
    <property type="entry name" value="Peptidase_S41"/>
    <property type="match status" value="1"/>
</dbReference>
<dbReference type="GO" id="GO:0006508">
    <property type="term" value="P:proteolysis"/>
    <property type="evidence" value="ECO:0007669"/>
    <property type="project" value="InterPro"/>
</dbReference>
<dbReference type="AlphaFoldDB" id="A0A1W6MHF6"/>
<feature type="signal peptide" evidence="1">
    <location>
        <begin position="1"/>
        <end position="18"/>
    </location>
</feature>
<dbReference type="InterPro" id="IPR005151">
    <property type="entry name" value="Tail-specific_protease"/>
</dbReference>
<gene>
    <name evidence="3" type="ORF">BST97_02880</name>
</gene>
<protein>
    <recommendedName>
        <fullName evidence="2">Tail specific protease domain-containing protein</fullName>
    </recommendedName>
</protein>
<evidence type="ECO:0000313" key="3">
    <source>
        <dbReference type="EMBL" id="ARN77028.1"/>
    </source>
</evidence>
<dbReference type="PANTHER" id="PTHR11261">
    <property type="entry name" value="INTERPHOTORECEPTOR RETINOID-BINDING PROTEIN"/>
    <property type="match status" value="1"/>
</dbReference>
<evidence type="ECO:0000259" key="2">
    <source>
        <dbReference type="SMART" id="SM00245"/>
    </source>
</evidence>
<dbReference type="RefSeq" id="WP_085765827.1">
    <property type="nucleotide sequence ID" value="NZ_CP019344.1"/>
</dbReference>
<evidence type="ECO:0000256" key="1">
    <source>
        <dbReference type="SAM" id="SignalP"/>
    </source>
</evidence>
<keyword evidence="4" id="KW-1185">Reference proteome</keyword>
<dbReference type="Proteomes" id="UP000193431">
    <property type="component" value="Chromosome"/>
</dbReference>
<dbReference type="Pfam" id="PF14684">
    <property type="entry name" value="Tricorn_C1"/>
    <property type="match status" value="1"/>
</dbReference>
<dbReference type="Gene3D" id="3.30.750.44">
    <property type="match status" value="1"/>
</dbReference>
<dbReference type="SMART" id="SM00245">
    <property type="entry name" value="TSPc"/>
    <property type="match status" value="1"/>
</dbReference>
<dbReference type="SUPFAM" id="SSF52096">
    <property type="entry name" value="ClpP/crotonase"/>
    <property type="match status" value="1"/>
</dbReference>
<dbReference type="InterPro" id="IPR028204">
    <property type="entry name" value="Tricorn_C1"/>
</dbReference>
<name>A0A1W6MHF6_9FLAO</name>
<proteinExistence type="predicted"/>
<dbReference type="Gene3D" id="3.90.226.10">
    <property type="entry name" value="2-enoyl-CoA Hydratase, Chain A, domain 1"/>
    <property type="match status" value="1"/>
</dbReference>
<organism evidence="3 4">
    <name type="scientific">Nonlabens spongiae</name>
    <dbReference type="NCBI Taxonomy" id="331648"/>
    <lineage>
        <taxon>Bacteria</taxon>
        <taxon>Pseudomonadati</taxon>
        <taxon>Bacteroidota</taxon>
        <taxon>Flavobacteriia</taxon>
        <taxon>Flavobacteriales</taxon>
        <taxon>Flavobacteriaceae</taxon>
        <taxon>Nonlabens</taxon>
    </lineage>
</organism>
<dbReference type="CDD" id="cd07563">
    <property type="entry name" value="Peptidase_S41_IRBP"/>
    <property type="match status" value="1"/>
</dbReference>
<feature type="chain" id="PRO_5012145209" description="Tail specific protease domain-containing protein" evidence="1">
    <location>
        <begin position="19"/>
        <end position="356"/>
    </location>
</feature>
<feature type="domain" description="Tail specific protease" evidence="2">
    <location>
        <begin position="120"/>
        <end position="331"/>
    </location>
</feature>
<dbReference type="InterPro" id="IPR029045">
    <property type="entry name" value="ClpP/crotonase-like_dom_sf"/>
</dbReference>
<sequence length="356" mass="40899">MRTFIYLLVLLLIQTSFAQTDEPDQPVKNFDKLWNEFNDRYANFDIKNVDWDEMYRKYRPLVNFETSNDSLFTVCSKMLLELEDGHINLIQYGSNGVILNKLEDGSPSEFLEKFPAIKNSKPNIYQLLQTTDHTLQQNGFVTKGASQKGSMEYSVSKQFGYFRILSMGNMSLAKYRRHIDKALTHFESKEGVIIDLRFNGGGDDKVSLKIASRFADKERIGFYKRKRKKGTSSYENMKKFNIKPAGKKQFVKPIILLTSDLTASAAEVFTMIMNEFSYVTIIGDHTNGIFSDMYDFKLHNGWLVTLSNEQYFSASMVNYEGSGIPPDIKLLNQHTDIFENKDSLIIRAIAQLKVSD</sequence>